<dbReference type="EMBL" id="MU853332">
    <property type="protein sequence ID" value="KAK4117817.1"/>
    <property type="molecule type" value="Genomic_DNA"/>
</dbReference>
<dbReference type="SUPFAM" id="SSF49344">
    <property type="entry name" value="CBD9-like"/>
    <property type="match status" value="1"/>
</dbReference>
<name>A0AAN6YXW9_9PEZI</name>
<dbReference type="CDD" id="cd09630">
    <property type="entry name" value="CDH_like_cytochrome"/>
    <property type="match status" value="1"/>
</dbReference>
<proteinExistence type="predicted"/>
<evidence type="ECO:0000313" key="3">
    <source>
        <dbReference type="Proteomes" id="UP001302812"/>
    </source>
</evidence>
<accession>A0AAN6YXW9</accession>
<dbReference type="PANTHER" id="PTHR47797:SF5">
    <property type="entry name" value="CELLOBIOSE DEHYDROGENASE CYTOCHROME DOMAIN-CONTAINING PROTEIN"/>
    <property type="match status" value="1"/>
</dbReference>
<dbReference type="Gene3D" id="2.60.40.1210">
    <property type="entry name" value="Cellobiose dehydrogenase, cytochrome domain"/>
    <property type="match status" value="1"/>
</dbReference>
<dbReference type="RefSeq" id="XP_064675387.1">
    <property type="nucleotide sequence ID" value="XM_064818989.1"/>
</dbReference>
<protein>
    <submittedName>
        <fullName evidence="2">Iron reductase domain protein</fullName>
    </submittedName>
</protein>
<keyword evidence="3" id="KW-1185">Reference proteome</keyword>
<reference evidence="2" key="1">
    <citation type="journal article" date="2023" name="Mol. Phylogenet. Evol.">
        <title>Genome-scale phylogeny and comparative genomics of the fungal order Sordariales.</title>
        <authorList>
            <person name="Hensen N."/>
            <person name="Bonometti L."/>
            <person name="Westerberg I."/>
            <person name="Brannstrom I.O."/>
            <person name="Guillou S."/>
            <person name="Cros-Aarteil S."/>
            <person name="Calhoun S."/>
            <person name="Haridas S."/>
            <person name="Kuo A."/>
            <person name="Mondo S."/>
            <person name="Pangilinan J."/>
            <person name="Riley R."/>
            <person name="LaButti K."/>
            <person name="Andreopoulos B."/>
            <person name="Lipzen A."/>
            <person name="Chen C."/>
            <person name="Yan M."/>
            <person name="Daum C."/>
            <person name="Ng V."/>
            <person name="Clum A."/>
            <person name="Steindorff A."/>
            <person name="Ohm R.A."/>
            <person name="Martin F."/>
            <person name="Silar P."/>
            <person name="Natvig D.O."/>
            <person name="Lalanne C."/>
            <person name="Gautier V."/>
            <person name="Ament-Velasquez S.L."/>
            <person name="Kruys A."/>
            <person name="Hutchinson M.I."/>
            <person name="Powell A.J."/>
            <person name="Barry K."/>
            <person name="Miller A.N."/>
            <person name="Grigoriev I.V."/>
            <person name="Debuchy R."/>
            <person name="Gladieux P."/>
            <person name="Hiltunen Thoren M."/>
            <person name="Johannesson H."/>
        </authorList>
    </citation>
    <scope>NUCLEOTIDE SEQUENCE</scope>
    <source>
        <strain evidence="2">CBS 508.74</strain>
    </source>
</reference>
<evidence type="ECO:0000313" key="2">
    <source>
        <dbReference type="EMBL" id="KAK4117817.1"/>
    </source>
</evidence>
<dbReference type="Pfam" id="PF16010">
    <property type="entry name" value="CDH-cyt"/>
    <property type="match status" value="1"/>
</dbReference>
<sequence length="219" mass="24181">MLWTFWIGLIAALVGTGMYFTFAEDAVYQDPDTGLTFSTMFRRYKADGRGITFRVATPSDAQSYTAYDAVVQMVVPNDVGWAGLAWGGSMPRNPLLIAWRGTSNNVVLSSRWANGHVMPQAYTGAQYTLFKTGTKTNSTHWQFTALCKGCTSWTADGTTRYLNPYGGNRLAFAYSPTKPAQPNSATSTISIHEVHDYWSHDFAQAQNPNFAATVQRLTS</sequence>
<reference evidence="2" key="2">
    <citation type="submission" date="2023-05" db="EMBL/GenBank/DDBJ databases">
        <authorList>
            <consortium name="Lawrence Berkeley National Laboratory"/>
            <person name="Steindorff A."/>
            <person name="Hensen N."/>
            <person name="Bonometti L."/>
            <person name="Westerberg I."/>
            <person name="Brannstrom I.O."/>
            <person name="Guillou S."/>
            <person name="Cros-Aarteil S."/>
            <person name="Calhoun S."/>
            <person name="Haridas S."/>
            <person name="Kuo A."/>
            <person name="Mondo S."/>
            <person name="Pangilinan J."/>
            <person name="Riley R."/>
            <person name="Labutti K."/>
            <person name="Andreopoulos B."/>
            <person name="Lipzen A."/>
            <person name="Chen C."/>
            <person name="Yanf M."/>
            <person name="Daum C."/>
            <person name="Ng V."/>
            <person name="Clum A."/>
            <person name="Ohm R."/>
            <person name="Martin F."/>
            <person name="Silar P."/>
            <person name="Natvig D."/>
            <person name="Lalanne C."/>
            <person name="Gautier V."/>
            <person name="Ament-Velasquez S.L."/>
            <person name="Kruys A."/>
            <person name="Hutchinson M.I."/>
            <person name="Powell A.J."/>
            <person name="Barry K."/>
            <person name="Miller A.N."/>
            <person name="Grigoriev I.V."/>
            <person name="Debuchy R."/>
            <person name="Gladieux P."/>
            <person name="Thoren M.H."/>
            <person name="Johannesson H."/>
        </authorList>
    </citation>
    <scope>NUCLEOTIDE SEQUENCE</scope>
    <source>
        <strain evidence="2">CBS 508.74</strain>
    </source>
</reference>
<feature type="domain" description="Cellobiose dehydrogenase-like cytochrome" evidence="1">
    <location>
        <begin position="28"/>
        <end position="211"/>
    </location>
</feature>
<dbReference type="Proteomes" id="UP001302812">
    <property type="component" value="Unassembled WGS sequence"/>
</dbReference>
<organism evidence="2 3">
    <name type="scientific">Canariomyces notabilis</name>
    <dbReference type="NCBI Taxonomy" id="2074819"/>
    <lineage>
        <taxon>Eukaryota</taxon>
        <taxon>Fungi</taxon>
        <taxon>Dikarya</taxon>
        <taxon>Ascomycota</taxon>
        <taxon>Pezizomycotina</taxon>
        <taxon>Sordariomycetes</taxon>
        <taxon>Sordariomycetidae</taxon>
        <taxon>Sordariales</taxon>
        <taxon>Chaetomiaceae</taxon>
        <taxon>Canariomyces</taxon>
    </lineage>
</organism>
<dbReference type="AlphaFoldDB" id="A0AAN6YXW9"/>
<dbReference type="GeneID" id="89943115"/>
<gene>
    <name evidence="2" type="ORF">N656DRAFT_841420</name>
</gene>
<dbReference type="InterPro" id="IPR015920">
    <property type="entry name" value="Cellobiose_DH-like_cyt"/>
</dbReference>
<evidence type="ECO:0000259" key="1">
    <source>
        <dbReference type="Pfam" id="PF16010"/>
    </source>
</evidence>
<comment type="caution">
    <text evidence="2">The sequence shown here is derived from an EMBL/GenBank/DDBJ whole genome shotgun (WGS) entry which is preliminary data.</text>
</comment>
<dbReference type="PANTHER" id="PTHR47797">
    <property type="entry name" value="DEHYDROGENASE, PUTATIVE (AFU_ORTHOLOGUE AFUA_8G05805)-RELATED"/>
    <property type="match status" value="1"/>
</dbReference>